<dbReference type="Proteomes" id="UP001056120">
    <property type="component" value="Linkage Group LG28"/>
</dbReference>
<gene>
    <name evidence="1" type="ORF">L1987_83032</name>
</gene>
<reference evidence="2" key="1">
    <citation type="journal article" date="2022" name="Mol. Ecol. Resour.">
        <title>The genomes of chicory, endive, great burdock and yacon provide insights into Asteraceae palaeo-polyploidization history and plant inulin production.</title>
        <authorList>
            <person name="Fan W."/>
            <person name="Wang S."/>
            <person name="Wang H."/>
            <person name="Wang A."/>
            <person name="Jiang F."/>
            <person name="Liu H."/>
            <person name="Zhao H."/>
            <person name="Xu D."/>
            <person name="Zhang Y."/>
        </authorList>
    </citation>
    <scope>NUCLEOTIDE SEQUENCE [LARGE SCALE GENOMIC DNA]</scope>
    <source>
        <strain evidence="2">cv. Yunnan</strain>
    </source>
</reference>
<accession>A0ACB8YC53</accession>
<name>A0ACB8YC53_9ASTR</name>
<protein>
    <submittedName>
        <fullName evidence="1">Uncharacterized protein</fullName>
    </submittedName>
</protein>
<sequence length="96" mass="10716">MLHSCKSGFEFKSDFTSCVWRISSSNQISDRRLLSLVKFSDLSSDLCSINGVLLTDLSSDLCYLIGKKTSDCAAYCQHLLFMIMVNFVSFSGPNKL</sequence>
<keyword evidence="2" id="KW-1185">Reference proteome</keyword>
<evidence type="ECO:0000313" key="2">
    <source>
        <dbReference type="Proteomes" id="UP001056120"/>
    </source>
</evidence>
<evidence type="ECO:0000313" key="1">
    <source>
        <dbReference type="EMBL" id="KAI3682788.1"/>
    </source>
</evidence>
<reference evidence="1 2" key="2">
    <citation type="journal article" date="2022" name="Mol. Ecol. Resour.">
        <title>The genomes of chicory, endive, great burdock and yacon provide insights into Asteraceae paleo-polyploidization history and plant inulin production.</title>
        <authorList>
            <person name="Fan W."/>
            <person name="Wang S."/>
            <person name="Wang H."/>
            <person name="Wang A."/>
            <person name="Jiang F."/>
            <person name="Liu H."/>
            <person name="Zhao H."/>
            <person name="Xu D."/>
            <person name="Zhang Y."/>
        </authorList>
    </citation>
    <scope>NUCLEOTIDE SEQUENCE [LARGE SCALE GENOMIC DNA]</scope>
    <source>
        <strain evidence="2">cv. Yunnan</strain>
        <tissue evidence="1">Leaves</tissue>
    </source>
</reference>
<dbReference type="EMBL" id="CM042045">
    <property type="protein sequence ID" value="KAI3682788.1"/>
    <property type="molecule type" value="Genomic_DNA"/>
</dbReference>
<proteinExistence type="predicted"/>
<comment type="caution">
    <text evidence="1">The sequence shown here is derived from an EMBL/GenBank/DDBJ whole genome shotgun (WGS) entry which is preliminary data.</text>
</comment>
<organism evidence="1 2">
    <name type="scientific">Smallanthus sonchifolius</name>
    <dbReference type="NCBI Taxonomy" id="185202"/>
    <lineage>
        <taxon>Eukaryota</taxon>
        <taxon>Viridiplantae</taxon>
        <taxon>Streptophyta</taxon>
        <taxon>Embryophyta</taxon>
        <taxon>Tracheophyta</taxon>
        <taxon>Spermatophyta</taxon>
        <taxon>Magnoliopsida</taxon>
        <taxon>eudicotyledons</taxon>
        <taxon>Gunneridae</taxon>
        <taxon>Pentapetalae</taxon>
        <taxon>asterids</taxon>
        <taxon>campanulids</taxon>
        <taxon>Asterales</taxon>
        <taxon>Asteraceae</taxon>
        <taxon>Asteroideae</taxon>
        <taxon>Heliantheae alliance</taxon>
        <taxon>Millerieae</taxon>
        <taxon>Smallanthus</taxon>
    </lineage>
</organism>